<comment type="caution">
    <text evidence="3">The sequence shown here is derived from an EMBL/GenBank/DDBJ whole genome shotgun (WGS) entry which is preliminary data.</text>
</comment>
<dbReference type="InterPro" id="IPR023614">
    <property type="entry name" value="Porin_dom_sf"/>
</dbReference>
<feature type="domain" description="Porin" evidence="2">
    <location>
        <begin position="7"/>
        <end position="260"/>
    </location>
</feature>
<organism evidence="3 4">
    <name type="scientific">Planktotalea frisia</name>
    <dbReference type="NCBI Taxonomy" id="696762"/>
    <lineage>
        <taxon>Bacteria</taxon>
        <taxon>Pseudomonadati</taxon>
        <taxon>Pseudomonadota</taxon>
        <taxon>Alphaproteobacteria</taxon>
        <taxon>Rhodobacterales</taxon>
        <taxon>Paracoccaceae</taxon>
        <taxon>Planktotalea</taxon>
    </lineage>
</organism>
<feature type="signal peptide" evidence="1">
    <location>
        <begin position="1"/>
        <end position="20"/>
    </location>
</feature>
<keyword evidence="1" id="KW-0732">Signal</keyword>
<dbReference type="Gene3D" id="2.40.160.10">
    <property type="entry name" value="Porin"/>
    <property type="match status" value="1"/>
</dbReference>
<dbReference type="RefSeq" id="WP_072630535.1">
    <property type="nucleotide sequence ID" value="NZ_MLCB01000130.1"/>
</dbReference>
<dbReference type="GO" id="GO:0015288">
    <property type="term" value="F:porin activity"/>
    <property type="evidence" value="ECO:0007669"/>
    <property type="project" value="InterPro"/>
</dbReference>
<gene>
    <name evidence="3" type="ORF">PFRI_19730</name>
</gene>
<evidence type="ECO:0000313" key="3">
    <source>
        <dbReference type="EMBL" id="OJI93826.1"/>
    </source>
</evidence>
<evidence type="ECO:0000256" key="1">
    <source>
        <dbReference type="SAM" id="SignalP"/>
    </source>
</evidence>
<dbReference type="STRING" id="696762.PFRI_19730"/>
<accession>A0A1L9NX08</accession>
<dbReference type="AlphaFoldDB" id="A0A1L9NX08"/>
<proteinExistence type="predicted"/>
<reference evidence="3 4" key="1">
    <citation type="submission" date="2016-10" db="EMBL/GenBank/DDBJ databases">
        <title>Genome sequence of Planktotalea frisia SH6-1.</title>
        <authorList>
            <person name="Poehlein A."/>
            <person name="Bakenhus I."/>
            <person name="Voget S."/>
            <person name="Brinkhoff T."/>
            <person name="Simon M."/>
        </authorList>
    </citation>
    <scope>NUCLEOTIDE SEQUENCE [LARGE SCALE GENOMIC DNA]</scope>
    <source>
        <strain evidence="3 4">SH6-1</strain>
    </source>
</reference>
<dbReference type="GO" id="GO:0016020">
    <property type="term" value="C:membrane"/>
    <property type="evidence" value="ECO:0007669"/>
    <property type="project" value="InterPro"/>
</dbReference>
<sequence length="277" mass="27671">MKKVLFATTALIATAGVASADVSVGGYGFLGVNFDGSANTTTISHATRLTFSGSVETDSGISFTASSRITISGNNDNGQLGHNKITMSSGGLNLAVGATHGAMKTTARIATFHGFNDGGLYYTAGGSGIDNNISTHNDSGNNILISYSAGDFKVAASADVAGTTQEIAASYTFNSFTIAAGVDSSAGTRWMLGAKYNGGNWNAGLGTNSNSDIVLTAGYDISDATSIGFGVDAASGSTINAVGLQVKHDLGGANLIGAVGQVGGNNTVASLGVMFSF</sequence>
<feature type="chain" id="PRO_5012634725" description="Porin domain-containing protein" evidence="1">
    <location>
        <begin position="21"/>
        <end position="277"/>
    </location>
</feature>
<dbReference type="Proteomes" id="UP000184514">
    <property type="component" value="Unassembled WGS sequence"/>
</dbReference>
<dbReference type="SUPFAM" id="SSF56935">
    <property type="entry name" value="Porins"/>
    <property type="match status" value="1"/>
</dbReference>
<name>A0A1L9NX08_9RHOB</name>
<protein>
    <recommendedName>
        <fullName evidence="2">Porin domain-containing protein</fullName>
    </recommendedName>
</protein>
<keyword evidence="4" id="KW-1185">Reference proteome</keyword>
<dbReference type="Pfam" id="PF13609">
    <property type="entry name" value="Porin_4"/>
    <property type="match status" value="1"/>
</dbReference>
<evidence type="ECO:0000313" key="4">
    <source>
        <dbReference type="Proteomes" id="UP000184514"/>
    </source>
</evidence>
<evidence type="ECO:0000259" key="2">
    <source>
        <dbReference type="Pfam" id="PF13609"/>
    </source>
</evidence>
<dbReference type="EMBL" id="MLCB01000130">
    <property type="protein sequence ID" value="OJI93826.1"/>
    <property type="molecule type" value="Genomic_DNA"/>
</dbReference>
<dbReference type="InterPro" id="IPR033900">
    <property type="entry name" value="Gram_neg_porin_domain"/>
</dbReference>